<dbReference type="SUPFAM" id="SSF47203">
    <property type="entry name" value="Acyl-CoA dehydrogenase C-terminal domain-like"/>
    <property type="match status" value="1"/>
</dbReference>
<keyword evidence="4" id="KW-0274">FAD</keyword>
<dbReference type="SUPFAM" id="SSF56645">
    <property type="entry name" value="Acyl-CoA dehydrogenase NM domain-like"/>
    <property type="match status" value="1"/>
</dbReference>
<dbReference type="AlphaFoldDB" id="A0AA41PV93"/>
<dbReference type="EMBL" id="JAKFHA010000001">
    <property type="protein sequence ID" value="MCF2525980.1"/>
    <property type="molecule type" value="Genomic_DNA"/>
</dbReference>
<dbReference type="InterPro" id="IPR046373">
    <property type="entry name" value="Acyl-CoA_Oxase/DH_mid-dom_sf"/>
</dbReference>
<proteinExistence type="inferred from homology"/>
<dbReference type="InterPro" id="IPR009100">
    <property type="entry name" value="AcylCoA_DH/oxidase_NM_dom_sf"/>
</dbReference>
<keyword evidence="5" id="KW-0560">Oxidoreductase</keyword>
<dbReference type="Gene3D" id="1.10.540.10">
    <property type="entry name" value="Acyl-CoA dehydrogenase/oxidase, N-terminal domain"/>
    <property type="match status" value="1"/>
</dbReference>
<evidence type="ECO:0000256" key="5">
    <source>
        <dbReference type="ARBA" id="ARBA00023002"/>
    </source>
</evidence>
<dbReference type="GO" id="GO:0003995">
    <property type="term" value="F:acyl-CoA dehydrogenase activity"/>
    <property type="evidence" value="ECO:0007669"/>
    <property type="project" value="TreeGrafter"/>
</dbReference>
<comment type="similarity">
    <text evidence="2">Belongs to the acyl-CoA dehydrogenase family.</text>
</comment>
<dbReference type="Pfam" id="PF00441">
    <property type="entry name" value="Acyl-CoA_dh_1"/>
    <property type="match status" value="1"/>
</dbReference>
<sequence length="399" mass="41794">MAPRNTESASSSQSQSSPPSSSARASDGSAEERAELGRVVRAFLAEHAPEASVRAAMESGSGHDPALWRRLSGELGLTGLAIPEAYGGAGGIEELGVACAELGRALCCAPYFSTMLAAQALVASGDTEACAAYLPGIAAGETVATVAVAEADGRWRRDAYATTAEPDAEGRWLLTGAKTCVTDGMAADLLLVAADTPSGSSLFVVEHPDRAAGLTRRRLATLDLTRRQAGIAFDRTPARRLESAGAAEPLVGHVLDMAAVLLCAEQAAGARFLLDTTADYARTRVQFGRPIGSFQAVKHKLADVLVQVESAHSAAYRALGAWACGDPELPLVASLAKAYCAEAYVHAAQEAVQLHGGIGFTWEHSAHLYLKRARSTRELFDPPAAHRARMAALLDEQHP</sequence>
<comment type="caution">
    <text evidence="9">The sequence shown here is derived from an EMBL/GenBank/DDBJ whole genome shotgun (WGS) entry which is preliminary data.</text>
</comment>
<feature type="compositionally biased region" description="Low complexity" evidence="6">
    <location>
        <begin position="7"/>
        <end position="28"/>
    </location>
</feature>
<comment type="cofactor">
    <cofactor evidence="1">
        <name>FAD</name>
        <dbReference type="ChEBI" id="CHEBI:57692"/>
    </cofactor>
</comment>
<feature type="region of interest" description="Disordered" evidence="6">
    <location>
        <begin position="1"/>
        <end position="33"/>
    </location>
</feature>
<evidence type="ECO:0000313" key="10">
    <source>
        <dbReference type="Proteomes" id="UP001165378"/>
    </source>
</evidence>
<evidence type="ECO:0000259" key="8">
    <source>
        <dbReference type="Pfam" id="PF02771"/>
    </source>
</evidence>
<dbReference type="InterPro" id="IPR013786">
    <property type="entry name" value="AcylCoA_DH/ox_N"/>
</dbReference>
<evidence type="ECO:0000256" key="1">
    <source>
        <dbReference type="ARBA" id="ARBA00001974"/>
    </source>
</evidence>
<keyword evidence="10" id="KW-1185">Reference proteome</keyword>
<dbReference type="PANTHER" id="PTHR43884:SF20">
    <property type="entry name" value="ACYL-COA DEHYDROGENASE FADE28"/>
    <property type="match status" value="1"/>
</dbReference>
<name>A0AA41PV93_9ACTN</name>
<protein>
    <submittedName>
        <fullName evidence="9">Acyl-CoA/acyl-ACP dehydrogenase</fullName>
    </submittedName>
</protein>
<dbReference type="InterPro" id="IPR009075">
    <property type="entry name" value="AcylCo_DH/oxidase_C"/>
</dbReference>
<evidence type="ECO:0000313" key="9">
    <source>
        <dbReference type="EMBL" id="MCF2525980.1"/>
    </source>
</evidence>
<dbReference type="PANTHER" id="PTHR43884">
    <property type="entry name" value="ACYL-COA DEHYDROGENASE"/>
    <property type="match status" value="1"/>
</dbReference>
<evidence type="ECO:0000259" key="7">
    <source>
        <dbReference type="Pfam" id="PF00441"/>
    </source>
</evidence>
<dbReference type="CDD" id="cd00567">
    <property type="entry name" value="ACAD"/>
    <property type="match status" value="1"/>
</dbReference>
<evidence type="ECO:0000256" key="3">
    <source>
        <dbReference type="ARBA" id="ARBA00022630"/>
    </source>
</evidence>
<feature type="domain" description="Acyl-CoA dehydrogenase/oxidase C-terminal" evidence="7">
    <location>
        <begin position="254"/>
        <end position="377"/>
    </location>
</feature>
<feature type="domain" description="Acyl-CoA dehydrogenase/oxidase N-terminal" evidence="8">
    <location>
        <begin position="31"/>
        <end position="141"/>
    </location>
</feature>
<dbReference type="GO" id="GO:0050660">
    <property type="term" value="F:flavin adenine dinucleotide binding"/>
    <property type="evidence" value="ECO:0007669"/>
    <property type="project" value="InterPro"/>
</dbReference>
<dbReference type="InterPro" id="IPR036250">
    <property type="entry name" value="AcylCo_DH-like_C"/>
</dbReference>
<evidence type="ECO:0000256" key="4">
    <source>
        <dbReference type="ARBA" id="ARBA00022827"/>
    </source>
</evidence>
<dbReference type="Proteomes" id="UP001165378">
    <property type="component" value="Unassembled WGS sequence"/>
</dbReference>
<gene>
    <name evidence="9" type="ORF">LZ495_01905</name>
</gene>
<dbReference type="InterPro" id="IPR037069">
    <property type="entry name" value="AcylCoA_DH/ox_N_sf"/>
</dbReference>
<dbReference type="RefSeq" id="WP_235050046.1">
    <property type="nucleotide sequence ID" value="NZ_JAKFHA010000001.1"/>
</dbReference>
<evidence type="ECO:0000256" key="2">
    <source>
        <dbReference type="ARBA" id="ARBA00009347"/>
    </source>
</evidence>
<reference evidence="9" key="1">
    <citation type="submission" date="2022-01" db="EMBL/GenBank/DDBJ databases">
        <title>Genome-Based Taxonomic Classification of the Phylum Actinobacteria.</title>
        <authorList>
            <person name="Gao Y."/>
        </authorList>
    </citation>
    <scope>NUCLEOTIDE SEQUENCE</scope>
    <source>
        <strain evidence="9">KLBMP 8922</strain>
    </source>
</reference>
<dbReference type="Gene3D" id="2.40.110.10">
    <property type="entry name" value="Butyryl-CoA Dehydrogenase, subunit A, domain 2"/>
    <property type="match status" value="1"/>
</dbReference>
<evidence type="ECO:0000256" key="6">
    <source>
        <dbReference type="SAM" id="MobiDB-lite"/>
    </source>
</evidence>
<dbReference type="Pfam" id="PF02771">
    <property type="entry name" value="Acyl-CoA_dh_N"/>
    <property type="match status" value="1"/>
</dbReference>
<accession>A0AA41PV93</accession>
<dbReference type="Gene3D" id="1.20.140.10">
    <property type="entry name" value="Butyryl-CoA Dehydrogenase, subunit A, domain 3"/>
    <property type="match status" value="1"/>
</dbReference>
<keyword evidence="3" id="KW-0285">Flavoprotein</keyword>
<organism evidence="9 10">
    <name type="scientific">Yinghuangia soli</name>
    <dbReference type="NCBI Taxonomy" id="2908204"/>
    <lineage>
        <taxon>Bacteria</taxon>
        <taxon>Bacillati</taxon>
        <taxon>Actinomycetota</taxon>
        <taxon>Actinomycetes</taxon>
        <taxon>Kitasatosporales</taxon>
        <taxon>Streptomycetaceae</taxon>
        <taxon>Yinghuangia</taxon>
    </lineage>
</organism>